<evidence type="ECO:0000313" key="2">
    <source>
        <dbReference type="Proteomes" id="UP000266723"/>
    </source>
</evidence>
<gene>
    <name evidence="1" type="ORF">DY000_02031650</name>
</gene>
<protein>
    <submittedName>
        <fullName evidence="1">Uncharacterized protein</fullName>
    </submittedName>
</protein>
<keyword evidence="2" id="KW-1185">Reference proteome</keyword>
<proteinExistence type="predicted"/>
<evidence type="ECO:0000313" key="1">
    <source>
        <dbReference type="EMBL" id="KAF3576668.1"/>
    </source>
</evidence>
<dbReference type="Proteomes" id="UP000266723">
    <property type="component" value="Unassembled WGS sequence"/>
</dbReference>
<comment type="caution">
    <text evidence="1">The sequence shown here is derived from an EMBL/GenBank/DDBJ whole genome shotgun (WGS) entry which is preliminary data.</text>
</comment>
<organism evidence="1 2">
    <name type="scientific">Brassica cretica</name>
    <name type="common">Mustard</name>
    <dbReference type="NCBI Taxonomy" id="69181"/>
    <lineage>
        <taxon>Eukaryota</taxon>
        <taxon>Viridiplantae</taxon>
        <taxon>Streptophyta</taxon>
        <taxon>Embryophyta</taxon>
        <taxon>Tracheophyta</taxon>
        <taxon>Spermatophyta</taxon>
        <taxon>Magnoliopsida</taxon>
        <taxon>eudicotyledons</taxon>
        <taxon>Gunneridae</taxon>
        <taxon>Pentapetalae</taxon>
        <taxon>rosids</taxon>
        <taxon>malvids</taxon>
        <taxon>Brassicales</taxon>
        <taxon>Brassicaceae</taxon>
        <taxon>Brassiceae</taxon>
        <taxon>Brassica</taxon>
    </lineage>
</organism>
<name>A0ABQ7DET4_BRACR</name>
<dbReference type="EMBL" id="QGKV02000649">
    <property type="protein sequence ID" value="KAF3576668.1"/>
    <property type="molecule type" value="Genomic_DNA"/>
</dbReference>
<accession>A0ABQ7DET4</accession>
<sequence length="251" mass="27899">MWATRPESKSCRPLKYKIKVPNPTRSPSNRSITWKYSSRPRSTIWKNDSPPGKTMVSIHPHEEVLTPTPTTKLQLRPLLLSLTPDQTLCSPWFLLVPGPIPRSNFLQSLVPADSGSYPQITLSAVHDQTFCSPWFLLVPGPILRSDPRSLWICRFRVPKQSQCLQLLTPAGSGSSLHNKSQQHSDPMGAAITAVDDIHTSILITPPHMRKMQGSQAGHNIFRPGLQFGQILKTGGVKRRISRNTAGILGNH</sequence>
<reference evidence="1 2" key="1">
    <citation type="journal article" date="2020" name="BMC Genomics">
        <title>Intraspecific diversification of the crop wild relative Brassica cretica Lam. using demographic model selection.</title>
        <authorList>
            <person name="Kioukis A."/>
            <person name="Michalopoulou V.A."/>
            <person name="Briers L."/>
            <person name="Pirintsos S."/>
            <person name="Studholme D.J."/>
            <person name="Pavlidis P."/>
            <person name="Sarris P.F."/>
        </authorList>
    </citation>
    <scope>NUCLEOTIDE SEQUENCE [LARGE SCALE GENOMIC DNA]</scope>
    <source>
        <strain evidence="2">cv. PFS-1207/04</strain>
    </source>
</reference>